<dbReference type="Pfam" id="PF12833">
    <property type="entry name" value="HTH_18"/>
    <property type="match status" value="1"/>
</dbReference>
<comment type="caution">
    <text evidence="5">The sequence shown here is derived from an EMBL/GenBank/DDBJ whole genome shotgun (WGS) entry which is preliminary data.</text>
</comment>
<dbReference type="PROSITE" id="PS00041">
    <property type="entry name" value="HTH_ARAC_FAMILY_1"/>
    <property type="match status" value="1"/>
</dbReference>
<keyword evidence="1" id="KW-0805">Transcription regulation</keyword>
<dbReference type="GO" id="GO:0003700">
    <property type="term" value="F:DNA-binding transcription factor activity"/>
    <property type="evidence" value="ECO:0007669"/>
    <property type="project" value="InterPro"/>
</dbReference>
<gene>
    <name evidence="5" type="ORF">BC781_10331</name>
</gene>
<dbReference type="SUPFAM" id="SSF46689">
    <property type="entry name" value="Homeodomain-like"/>
    <property type="match status" value="1"/>
</dbReference>
<name>A0A315Z8F6_SEDFL</name>
<keyword evidence="6" id="KW-1185">Reference proteome</keyword>
<dbReference type="PANTHER" id="PTHR47893:SF1">
    <property type="entry name" value="REGULATORY PROTEIN PCHR"/>
    <property type="match status" value="1"/>
</dbReference>
<organism evidence="5 6">
    <name type="scientific">Sediminitomix flava</name>
    <dbReference type="NCBI Taxonomy" id="379075"/>
    <lineage>
        <taxon>Bacteria</taxon>
        <taxon>Pseudomonadati</taxon>
        <taxon>Bacteroidota</taxon>
        <taxon>Cytophagia</taxon>
        <taxon>Cytophagales</taxon>
        <taxon>Flammeovirgaceae</taxon>
        <taxon>Sediminitomix</taxon>
    </lineage>
</organism>
<dbReference type="InterPro" id="IPR018060">
    <property type="entry name" value="HTH_AraC"/>
</dbReference>
<dbReference type="InterPro" id="IPR009057">
    <property type="entry name" value="Homeodomain-like_sf"/>
</dbReference>
<dbReference type="PANTHER" id="PTHR47893">
    <property type="entry name" value="REGULATORY PROTEIN PCHR"/>
    <property type="match status" value="1"/>
</dbReference>
<sequence length="325" mass="37511">MKRYGFDDRISDFQIMRLLNQIGDVKVDWNHYCAKGDLGEFNLWLYSELGELLQTLIFDIKLEQEYIFEDHQKEQNLYILEFFIDSEIDYGDNIVGAGHTMGAALFNSGQIIKTRANAGENLKGVTCYISGDFMKKTAKGNWDLFQSVISDSGHWVVFESLNLEMEQCLKDIFALQNLSASGKNGFTLAKIIELISHFFVKFYNRKTGLSVSNISEEDKEIMFSIKNDLLRDLTVPPTIKDLSRKYGINDVKLRASFISIFGSSPHQFVMKERLQEARRMVNLTNLNMTEISDMLGFTDSSHFAKQYRKEYGIAPLKERKRKKLF</sequence>
<dbReference type="OrthoDB" id="642439at2"/>
<dbReference type="RefSeq" id="WP_109618103.1">
    <property type="nucleotide sequence ID" value="NZ_QGDO01000003.1"/>
</dbReference>
<evidence type="ECO:0000256" key="2">
    <source>
        <dbReference type="ARBA" id="ARBA00023125"/>
    </source>
</evidence>
<protein>
    <submittedName>
        <fullName evidence="5">AraC-like DNA-binding protein</fullName>
    </submittedName>
</protein>
<dbReference type="PROSITE" id="PS01124">
    <property type="entry name" value="HTH_ARAC_FAMILY_2"/>
    <property type="match status" value="1"/>
</dbReference>
<evidence type="ECO:0000313" key="5">
    <source>
        <dbReference type="EMBL" id="PWJ41781.1"/>
    </source>
</evidence>
<keyword evidence="2 5" id="KW-0238">DNA-binding</keyword>
<dbReference type="AlphaFoldDB" id="A0A315Z8F6"/>
<keyword evidence="3" id="KW-0804">Transcription</keyword>
<evidence type="ECO:0000256" key="1">
    <source>
        <dbReference type="ARBA" id="ARBA00023015"/>
    </source>
</evidence>
<dbReference type="Gene3D" id="1.10.10.60">
    <property type="entry name" value="Homeodomain-like"/>
    <property type="match status" value="1"/>
</dbReference>
<evidence type="ECO:0000256" key="3">
    <source>
        <dbReference type="ARBA" id="ARBA00023163"/>
    </source>
</evidence>
<evidence type="ECO:0000313" key="6">
    <source>
        <dbReference type="Proteomes" id="UP000245535"/>
    </source>
</evidence>
<dbReference type="Proteomes" id="UP000245535">
    <property type="component" value="Unassembled WGS sequence"/>
</dbReference>
<dbReference type="SMART" id="SM00342">
    <property type="entry name" value="HTH_ARAC"/>
    <property type="match status" value="1"/>
</dbReference>
<feature type="domain" description="HTH araC/xylS-type" evidence="4">
    <location>
        <begin position="219"/>
        <end position="321"/>
    </location>
</feature>
<reference evidence="5 6" key="1">
    <citation type="submission" date="2018-03" db="EMBL/GenBank/DDBJ databases">
        <title>Genomic Encyclopedia of Archaeal and Bacterial Type Strains, Phase II (KMG-II): from individual species to whole genera.</title>
        <authorList>
            <person name="Goeker M."/>
        </authorList>
    </citation>
    <scope>NUCLEOTIDE SEQUENCE [LARGE SCALE GENOMIC DNA]</scope>
    <source>
        <strain evidence="5 6">DSM 28229</strain>
    </source>
</reference>
<evidence type="ECO:0000259" key="4">
    <source>
        <dbReference type="PROSITE" id="PS01124"/>
    </source>
</evidence>
<dbReference type="EMBL" id="QGDO01000003">
    <property type="protein sequence ID" value="PWJ41781.1"/>
    <property type="molecule type" value="Genomic_DNA"/>
</dbReference>
<dbReference type="InterPro" id="IPR053142">
    <property type="entry name" value="PchR_regulatory_protein"/>
</dbReference>
<accession>A0A315Z8F6</accession>
<proteinExistence type="predicted"/>
<dbReference type="InterPro" id="IPR018062">
    <property type="entry name" value="HTH_AraC-typ_CS"/>
</dbReference>
<dbReference type="GO" id="GO:0043565">
    <property type="term" value="F:sequence-specific DNA binding"/>
    <property type="evidence" value="ECO:0007669"/>
    <property type="project" value="InterPro"/>
</dbReference>